<comment type="subunit">
    <text evidence="3">Binds to multiple calmodulin (CaM) in the presence of Ca(2+) and CaM-like proteins.</text>
</comment>
<keyword evidence="1" id="KW-0112">Calmodulin-binding</keyword>
<dbReference type="PANTHER" id="PTHR32295">
    <property type="entry name" value="IQ-DOMAIN 5-RELATED"/>
    <property type="match status" value="1"/>
</dbReference>
<evidence type="ECO:0000256" key="2">
    <source>
        <dbReference type="ARBA" id="ARBA00024341"/>
    </source>
</evidence>
<feature type="compositionally biased region" description="Basic and acidic residues" evidence="5">
    <location>
        <begin position="19"/>
        <end position="31"/>
    </location>
</feature>
<feature type="domain" description="DUF4005" evidence="6">
    <location>
        <begin position="449"/>
        <end position="540"/>
    </location>
</feature>
<feature type="compositionally biased region" description="Low complexity" evidence="5">
    <location>
        <begin position="437"/>
        <end position="449"/>
    </location>
</feature>
<feature type="compositionally biased region" description="Polar residues" evidence="5">
    <location>
        <begin position="160"/>
        <end position="173"/>
    </location>
</feature>
<proteinExistence type="inferred from homology"/>
<evidence type="ECO:0000256" key="5">
    <source>
        <dbReference type="SAM" id="MobiDB-lite"/>
    </source>
</evidence>
<dbReference type="Proteomes" id="UP001454036">
    <property type="component" value="Unassembled WGS sequence"/>
</dbReference>
<keyword evidence="8" id="KW-1185">Reference proteome</keyword>
<feature type="region of interest" description="Disordered" evidence="5">
    <location>
        <begin position="18"/>
        <end position="43"/>
    </location>
</feature>
<feature type="region of interest" description="Disordered" evidence="5">
    <location>
        <begin position="73"/>
        <end position="181"/>
    </location>
</feature>
<feature type="compositionally biased region" description="Polar residues" evidence="5">
    <location>
        <begin position="390"/>
        <end position="411"/>
    </location>
</feature>
<reference evidence="7 8" key="1">
    <citation type="submission" date="2024-01" db="EMBL/GenBank/DDBJ databases">
        <title>The complete chloroplast genome sequence of Lithospermum erythrorhizon: insights into the phylogenetic relationship among Boraginaceae species and the maternal lineages of purple gromwells.</title>
        <authorList>
            <person name="Okada T."/>
            <person name="Watanabe K."/>
        </authorList>
    </citation>
    <scope>NUCLEOTIDE SEQUENCE [LARGE SCALE GENOMIC DNA]</scope>
</reference>
<sequence>MGRKGSWFAAIKRVFVPNSKEKSTDGQEKKTTKEKKKGRRILRAGESRSFIPLFREPSSIEKILGEVDEEIIFRPPISSEPQKSSTFLPYRPTSPRIVSPGVASPPQAASSSMPSLPRVASPGVSPPRTTYQKVSSPKLASPRVSPPRPTYQKVAPPKVTSPTVSPHGTTFQRVTPPKSASPRITHKLKEVSYTPEPTSRDLQMSAIKIQTAFRGYIARRSFKALRGLMRLQGVVKGQSVKRQTMNAMKQMQLLVRVQTQIHSRRTEMLGNQALQRQSYKNVGEMESTVSKWTYNQLVDGNNEEWDDSVLTKEERAERLRKRAEAVIKRERGMSYAYSNQLWKPQQKSARGALGGFPWWGNWLEDHVPPSTTSERQTPKNNIHLTPPRPTSGQKRSPWLQASSYNHNSYTPDNHEQLTPRSSKSSIPIRGKQLLQTPSRTPPSNSSSSKKYIRSRANATNSRFGVGMRDDDSLTSCPPFSVPNYMQPTISAKAKMRANSNPKERLPGTPGNESKRMFSFLLTPSNSPFKWNRGSGKYSSSPRVMEKQQSVQSTDDRMSIGSAVSMPAAVGRRPFNRYV</sequence>
<feature type="compositionally biased region" description="Low complexity" evidence="5">
    <location>
        <begin position="99"/>
        <end position="117"/>
    </location>
</feature>
<evidence type="ECO:0000313" key="8">
    <source>
        <dbReference type="Proteomes" id="UP001454036"/>
    </source>
</evidence>
<dbReference type="AlphaFoldDB" id="A0AAV3Q1S8"/>
<dbReference type="SMART" id="SM00015">
    <property type="entry name" value="IQ"/>
    <property type="match status" value="1"/>
</dbReference>
<comment type="caution">
    <text evidence="7">The sequence shown here is derived from an EMBL/GenBank/DDBJ whole genome shotgun (WGS) entry which is preliminary data.</text>
</comment>
<dbReference type="EMBL" id="BAABME010003229">
    <property type="protein sequence ID" value="GAA0157994.1"/>
    <property type="molecule type" value="Genomic_DNA"/>
</dbReference>
<dbReference type="Pfam" id="PF00612">
    <property type="entry name" value="IQ"/>
    <property type="match status" value="1"/>
</dbReference>
<dbReference type="GO" id="GO:0005516">
    <property type="term" value="F:calmodulin binding"/>
    <property type="evidence" value="ECO:0007669"/>
    <property type="project" value="UniProtKB-KW"/>
</dbReference>
<protein>
    <recommendedName>
        <fullName evidence="6">DUF4005 domain-containing protein</fullName>
    </recommendedName>
</protein>
<dbReference type="CDD" id="cd23767">
    <property type="entry name" value="IQCD"/>
    <property type="match status" value="1"/>
</dbReference>
<gene>
    <name evidence="7" type="ORF">LIER_15131</name>
</gene>
<name>A0AAV3Q1S8_LITER</name>
<accession>A0AAV3Q1S8</accession>
<feature type="coiled-coil region" evidence="4">
    <location>
        <begin position="302"/>
        <end position="329"/>
    </location>
</feature>
<feature type="compositionally biased region" description="Polar residues" evidence="5">
    <location>
        <begin position="369"/>
        <end position="383"/>
    </location>
</feature>
<feature type="region of interest" description="Disordered" evidence="5">
    <location>
        <begin position="367"/>
        <end position="469"/>
    </location>
</feature>
<dbReference type="PROSITE" id="PS50096">
    <property type="entry name" value="IQ"/>
    <property type="match status" value="1"/>
</dbReference>
<keyword evidence="4" id="KW-0175">Coiled coil</keyword>
<evidence type="ECO:0000256" key="1">
    <source>
        <dbReference type="ARBA" id="ARBA00022860"/>
    </source>
</evidence>
<evidence type="ECO:0000259" key="6">
    <source>
        <dbReference type="Pfam" id="PF13178"/>
    </source>
</evidence>
<dbReference type="Pfam" id="PF13178">
    <property type="entry name" value="DUF4005"/>
    <property type="match status" value="1"/>
</dbReference>
<feature type="compositionally biased region" description="Basic residues" evidence="5">
    <location>
        <begin position="32"/>
        <end position="42"/>
    </location>
</feature>
<comment type="similarity">
    <text evidence="2">Belongs to the IQD family.</text>
</comment>
<feature type="region of interest" description="Disordered" evidence="5">
    <location>
        <begin position="530"/>
        <end position="556"/>
    </location>
</feature>
<dbReference type="InterPro" id="IPR000048">
    <property type="entry name" value="IQ_motif_EF-hand-BS"/>
</dbReference>
<evidence type="ECO:0000313" key="7">
    <source>
        <dbReference type="EMBL" id="GAA0157994.1"/>
    </source>
</evidence>
<dbReference type="Gene3D" id="1.20.5.190">
    <property type="match status" value="1"/>
</dbReference>
<evidence type="ECO:0000256" key="4">
    <source>
        <dbReference type="SAM" id="Coils"/>
    </source>
</evidence>
<feature type="compositionally biased region" description="Polar residues" evidence="5">
    <location>
        <begin position="536"/>
        <end position="552"/>
    </location>
</feature>
<dbReference type="PANTHER" id="PTHR32295:SF113">
    <property type="entry name" value="PROTEIN IQ-DOMAIN 14"/>
    <property type="match status" value="1"/>
</dbReference>
<evidence type="ECO:0000256" key="3">
    <source>
        <dbReference type="ARBA" id="ARBA00024378"/>
    </source>
</evidence>
<dbReference type="InterPro" id="IPR025064">
    <property type="entry name" value="DUF4005"/>
</dbReference>
<organism evidence="7 8">
    <name type="scientific">Lithospermum erythrorhizon</name>
    <name type="common">Purple gromwell</name>
    <name type="synonym">Lithospermum officinale var. erythrorhizon</name>
    <dbReference type="NCBI Taxonomy" id="34254"/>
    <lineage>
        <taxon>Eukaryota</taxon>
        <taxon>Viridiplantae</taxon>
        <taxon>Streptophyta</taxon>
        <taxon>Embryophyta</taxon>
        <taxon>Tracheophyta</taxon>
        <taxon>Spermatophyta</taxon>
        <taxon>Magnoliopsida</taxon>
        <taxon>eudicotyledons</taxon>
        <taxon>Gunneridae</taxon>
        <taxon>Pentapetalae</taxon>
        <taxon>asterids</taxon>
        <taxon>lamiids</taxon>
        <taxon>Boraginales</taxon>
        <taxon>Boraginaceae</taxon>
        <taxon>Boraginoideae</taxon>
        <taxon>Lithospermeae</taxon>
        <taxon>Lithospermum</taxon>
    </lineage>
</organism>